<dbReference type="InterPro" id="IPR003428">
    <property type="entry name" value="MAM33"/>
</dbReference>
<dbReference type="InterPro" id="IPR038356">
    <property type="entry name" value="Tma16_sf"/>
</dbReference>
<dbReference type="SUPFAM" id="SSF54529">
    <property type="entry name" value="Mitochondrial glycoprotein MAM33-like"/>
    <property type="match status" value="1"/>
</dbReference>
<dbReference type="AlphaFoldDB" id="A0A7H8RBT7"/>
<protein>
    <recommendedName>
        <fullName evidence="4">Mitochondrial glyco protein</fullName>
    </recommendedName>
</protein>
<dbReference type="InterPro" id="IPR021346">
    <property type="entry name" value="Tma16"/>
</dbReference>
<evidence type="ECO:0000256" key="1">
    <source>
        <dbReference type="SAM" id="MobiDB-lite"/>
    </source>
</evidence>
<dbReference type="Gene3D" id="1.20.1440.170">
    <property type="entry name" value="Translation machinery-associated protein 16-like"/>
    <property type="match status" value="1"/>
</dbReference>
<dbReference type="GeneID" id="55997594"/>
<feature type="region of interest" description="Disordered" evidence="1">
    <location>
        <begin position="307"/>
        <end position="340"/>
    </location>
</feature>
<proteinExistence type="predicted"/>
<evidence type="ECO:0008006" key="4">
    <source>
        <dbReference type="Google" id="ProtNLM"/>
    </source>
</evidence>
<dbReference type="EMBL" id="CP055902">
    <property type="protein sequence ID" value="QKX62945.1"/>
    <property type="molecule type" value="Genomic_DNA"/>
</dbReference>
<dbReference type="Proteomes" id="UP000509510">
    <property type="component" value="Chromosome V"/>
</dbReference>
<dbReference type="PANTHER" id="PTHR10826">
    <property type="entry name" value="COMPLEMENT COMPONENT 1"/>
    <property type="match status" value="1"/>
</dbReference>
<dbReference type="Pfam" id="PF11176">
    <property type="entry name" value="Tma16"/>
    <property type="match status" value="1"/>
</dbReference>
<dbReference type="GO" id="GO:0005759">
    <property type="term" value="C:mitochondrial matrix"/>
    <property type="evidence" value="ECO:0007669"/>
    <property type="project" value="InterPro"/>
</dbReference>
<accession>A0A7H8RBT7</accession>
<dbReference type="Pfam" id="PF02330">
    <property type="entry name" value="MAM33"/>
    <property type="match status" value="1"/>
</dbReference>
<organism evidence="2 3">
    <name type="scientific">Talaromyces rugulosus</name>
    <name type="common">Penicillium rugulosum</name>
    <dbReference type="NCBI Taxonomy" id="121627"/>
    <lineage>
        <taxon>Eukaryota</taxon>
        <taxon>Fungi</taxon>
        <taxon>Dikarya</taxon>
        <taxon>Ascomycota</taxon>
        <taxon>Pezizomycotina</taxon>
        <taxon>Eurotiomycetes</taxon>
        <taxon>Eurotiomycetidae</taxon>
        <taxon>Eurotiales</taxon>
        <taxon>Trichocomaceae</taxon>
        <taxon>Talaromyces</taxon>
        <taxon>Talaromyces sect. Islandici</taxon>
    </lineage>
</organism>
<dbReference type="PANTHER" id="PTHR10826:SF1">
    <property type="entry name" value="COMPLEMENT COMPONENT 1 Q SUBCOMPONENT-BINDING PROTEIN, MITOCHONDRIAL"/>
    <property type="match status" value="1"/>
</dbReference>
<gene>
    <name evidence="2" type="ORF">TRUGW13939_10113</name>
</gene>
<dbReference type="GO" id="GO:0042256">
    <property type="term" value="P:cytosolic ribosome assembly"/>
    <property type="evidence" value="ECO:0007669"/>
    <property type="project" value="TreeGrafter"/>
</dbReference>
<keyword evidence="3" id="KW-1185">Reference proteome</keyword>
<dbReference type="RefSeq" id="XP_035349119.1">
    <property type="nucleotide sequence ID" value="XM_035493226.1"/>
</dbReference>
<evidence type="ECO:0000313" key="2">
    <source>
        <dbReference type="EMBL" id="QKX62945.1"/>
    </source>
</evidence>
<evidence type="ECO:0000313" key="3">
    <source>
        <dbReference type="Proteomes" id="UP000509510"/>
    </source>
</evidence>
<dbReference type="OrthoDB" id="278212at2759"/>
<sequence>MPIKNLNKITKKLSKKRGKLNALHEDSRNAKLLRRAGIREDRIGRVITSAGIARQSFLDRVAHFQECLEDASEPLVLSNDEITRLIQKWLHRGDEEVKQLQDERRKGRPPSKREENLQQRFTVEEKEYRSGFWMPDITLDDVRLQLKLWNGEWSTSNMLSLRAFTRSAPRAFTRSFSVAARPASRLPTAFSRQTSLQSSLTKYQYSAFSTARVLREPAGDSDVELSAKLEEEISYEKNNATVDEASEAIKAYLQSSPWKVKDVAGEQDIVLTRKFGNENIRATFAISDLQNVAEEFDDLAESDFDEHATANQAQPGQAVGVHPEDQVSPADDGFHEDPQQSMPIHVNITIEKPGNGALFIQTTAQDGTFEILEVSHFANAELATGETAEKDWLRHTQYSGPVFNGLDEDLKSMFDRYLEERGFNTELANIIPEYLTAKEQAEYSRWLGSKYSLPRFWEDKY</sequence>
<dbReference type="KEGG" id="trg:TRUGW13939_10113"/>
<reference evidence="3" key="1">
    <citation type="submission" date="2020-06" db="EMBL/GenBank/DDBJ databases">
        <title>A chromosome-scale genome assembly of Talaromyces rugulosus W13939.</title>
        <authorList>
            <person name="Wang B."/>
            <person name="Guo L."/>
            <person name="Ye K."/>
            <person name="Wang L."/>
        </authorList>
    </citation>
    <scope>NUCLEOTIDE SEQUENCE [LARGE SCALE GENOMIC DNA]</scope>
    <source>
        <strain evidence="3">W13939</strain>
    </source>
</reference>
<name>A0A7H8RBT7_TALRU</name>
<dbReference type="Gene3D" id="3.10.280.10">
    <property type="entry name" value="Mitochondrial glycoprotein"/>
    <property type="match status" value="1"/>
</dbReference>
<dbReference type="InterPro" id="IPR036561">
    <property type="entry name" value="MAM33_sf"/>
</dbReference>